<name>A0A0E9LU08_9BACT</name>
<reference evidence="3 4" key="1">
    <citation type="journal article" date="2015" name="Microbes Environ.">
        <title>Distribution and evolution of nitrogen fixation genes in the phylum bacteroidetes.</title>
        <authorList>
            <person name="Inoue J."/>
            <person name="Oshima K."/>
            <person name="Suda W."/>
            <person name="Sakamoto M."/>
            <person name="Iino T."/>
            <person name="Noda S."/>
            <person name="Hongoh Y."/>
            <person name="Hattori M."/>
            <person name="Ohkuma M."/>
        </authorList>
    </citation>
    <scope>NUCLEOTIDE SEQUENCE [LARGE SCALE GENOMIC DNA]</scope>
    <source>
        <strain evidence="3">JCM 15548</strain>
    </source>
</reference>
<dbReference type="SUPFAM" id="SSF47413">
    <property type="entry name" value="lambda repressor-like DNA-binding domains"/>
    <property type="match status" value="1"/>
</dbReference>
<dbReference type="Proteomes" id="UP000032900">
    <property type="component" value="Unassembled WGS sequence"/>
</dbReference>
<dbReference type="OrthoDB" id="1034290at2"/>
<dbReference type="RefSeq" id="WP_083984952.1">
    <property type="nucleotide sequence ID" value="NZ_BAZW01000004.1"/>
</dbReference>
<evidence type="ECO:0000313" key="4">
    <source>
        <dbReference type="Proteomes" id="UP000032900"/>
    </source>
</evidence>
<organism evidence="3 4">
    <name type="scientific">Geofilum rubicundum JCM 15548</name>
    <dbReference type="NCBI Taxonomy" id="1236989"/>
    <lineage>
        <taxon>Bacteria</taxon>
        <taxon>Pseudomonadati</taxon>
        <taxon>Bacteroidota</taxon>
        <taxon>Bacteroidia</taxon>
        <taxon>Marinilabiliales</taxon>
        <taxon>Marinilabiliaceae</taxon>
        <taxon>Geofilum</taxon>
    </lineage>
</organism>
<feature type="compositionally biased region" description="Basic and acidic residues" evidence="1">
    <location>
        <begin position="100"/>
        <end position="111"/>
    </location>
</feature>
<dbReference type="Gene3D" id="1.10.260.40">
    <property type="entry name" value="lambda repressor-like DNA-binding domains"/>
    <property type="match status" value="1"/>
</dbReference>
<evidence type="ECO:0000313" key="3">
    <source>
        <dbReference type="EMBL" id="GAO28783.1"/>
    </source>
</evidence>
<dbReference type="AlphaFoldDB" id="A0A0E9LU08"/>
<dbReference type="InterPro" id="IPR001387">
    <property type="entry name" value="Cro/C1-type_HTH"/>
</dbReference>
<protein>
    <recommendedName>
        <fullName evidence="2">HTH cro/C1-type domain-containing protein</fullName>
    </recommendedName>
</protein>
<sequence>MKERLQQLLNKEQLTPVRFAELVGVQRSSVSHILSGRNNPSLDFIQKILLKFPQVSSDWLINGIGDIYRDHSAIRQGKMAGLFEPSNEEVLPPIPAIPETDSHETTTDPLKETTNGQSAPEVSRPSEVERIVVFYRNRTFQEYKPGEY</sequence>
<evidence type="ECO:0000256" key="1">
    <source>
        <dbReference type="SAM" id="MobiDB-lite"/>
    </source>
</evidence>
<dbReference type="SMART" id="SM00530">
    <property type="entry name" value="HTH_XRE"/>
    <property type="match status" value="1"/>
</dbReference>
<dbReference type="PROSITE" id="PS50943">
    <property type="entry name" value="HTH_CROC1"/>
    <property type="match status" value="1"/>
</dbReference>
<accession>A0A0E9LU08</accession>
<evidence type="ECO:0000259" key="2">
    <source>
        <dbReference type="PROSITE" id="PS50943"/>
    </source>
</evidence>
<dbReference type="Pfam" id="PF01381">
    <property type="entry name" value="HTH_3"/>
    <property type="match status" value="1"/>
</dbReference>
<proteinExistence type="predicted"/>
<keyword evidence="4" id="KW-1185">Reference proteome</keyword>
<dbReference type="InterPro" id="IPR010982">
    <property type="entry name" value="Lambda_DNA-bd_dom_sf"/>
</dbReference>
<dbReference type="EMBL" id="BAZW01000004">
    <property type="protein sequence ID" value="GAO28783.1"/>
    <property type="molecule type" value="Genomic_DNA"/>
</dbReference>
<feature type="region of interest" description="Disordered" evidence="1">
    <location>
        <begin position="88"/>
        <end position="125"/>
    </location>
</feature>
<dbReference type="GO" id="GO:0003677">
    <property type="term" value="F:DNA binding"/>
    <property type="evidence" value="ECO:0007669"/>
    <property type="project" value="InterPro"/>
</dbReference>
<feature type="domain" description="HTH cro/C1-type" evidence="2">
    <location>
        <begin position="5"/>
        <end position="60"/>
    </location>
</feature>
<dbReference type="STRING" id="1236989.JCM15548_1912"/>
<comment type="caution">
    <text evidence="3">The sequence shown here is derived from an EMBL/GenBank/DDBJ whole genome shotgun (WGS) entry which is preliminary data.</text>
</comment>
<dbReference type="CDD" id="cd00093">
    <property type="entry name" value="HTH_XRE"/>
    <property type="match status" value="1"/>
</dbReference>
<gene>
    <name evidence="3" type="ORF">JCM15548_1912</name>
</gene>